<dbReference type="InterPro" id="IPR050646">
    <property type="entry name" value="Cas1"/>
</dbReference>
<keyword evidence="5 10" id="KW-0460">Magnesium</keyword>
<keyword evidence="2 10" id="KW-0479">Metal-binding</keyword>
<evidence type="ECO:0000256" key="5">
    <source>
        <dbReference type="ARBA" id="ARBA00022842"/>
    </source>
</evidence>
<dbReference type="CDD" id="cd09634">
    <property type="entry name" value="Cas1_I-II-III"/>
    <property type="match status" value="1"/>
</dbReference>
<dbReference type="RefSeq" id="WP_154405499.1">
    <property type="nucleotide sequence ID" value="NZ_JBGVGN010000022.1"/>
</dbReference>
<dbReference type="GO" id="GO:0051607">
    <property type="term" value="P:defense response to virus"/>
    <property type="evidence" value="ECO:0007669"/>
    <property type="project" value="UniProtKB-UniRule"/>
</dbReference>
<dbReference type="InterPro" id="IPR042206">
    <property type="entry name" value="CRISPR-assoc_Cas1_C"/>
</dbReference>
<dbReference type="GO" id="GO:0004519">
    <property type="term" value="F:endonuclease activity"/>
    <property type="evidence" value="ECO:0007669"/>
    <property type="project" value="UniProtKB-UniRule"/>
</dbReference>
<comment type="subunit">
    <text evidence="9 10">Homodimer, forms a heterotetramer with a Cas2 homodimer.</text>
</comment>
<keyword evidence="3 10" id="KW-0255">Endonuclease</keyword>
<dbReference type="Proteomes" id="UP000433181">
    <property type="component" value="Unassembled WGS sequence"/>
</dbReference>
<reference evidence="11 12" key="1">
    <citation type="submission" date="2019-08" db="EMBL/GenBank/DDBJ databases">
        <title>In-depth cultivation of the pig gut microbiome towards novel bacterial diversity and tailored functional studies.</title>
        <authorList>
            <person name="Wylensek D."/>
            <person name="Hitch T.C.A."/>
            <person name="Clavel T."/>
        </authorList>
    </citation>
    <scope>NUCLEOTIDE SEQUENCE [LARGE SCALE GENOMIC DNA]</scope>
    <source>
        <strain evidence="11 12">WCA-693-APC-5D-A</strain>
    </source>
</reference>
<dbReference type="Gene3D" id="3.100.10.20">
    <property type="entry name" value="CRISPR-associated endonuclease Cas1, N-terminal domain"/>
    <property type="match status" value="1"/>
</dbReference>
<evidence type="ECO:0000313" key="12">
    <source>
        <dbReference type="Proteomes" id="UP000433181"/>
    </source>
</evidence>
<sequence length="331" mass="38113">MSFVYITEENAKLQKKGGRYLLGRNLEVIMEIPEELLEGLVLIGRIQVSAEAMVSLLESGVPVTWLSHTGKYYGRLSSTSHVDVFRQQKQIQLQKSPFFLTLSKKCIEAKVHNQLTVLRRYNRRANSREVETAINNILAIRRHIGSAEDSEQLMGFEGIIAKNYFAALGKLMPEGFEFTKRSKRPPLDPFNSMLSFGYTLLMYEIYTAVEGMGLNPYFGYLHALKNHHPALASDLMEEWRAVIVDSMVLGLVHHKEIKAEHFFTKDDRPGIFLSREGRAIFLRAFEKRMRQENKYMDVDLSYRKSIVHQVGLFSQAMMAENADIYKPLRVR</sequence>
<keyword evidence="1 10" id="KW-0540">Nuclease</keyword>
<keyword evidence="7 10" id="KW-0238">DNA-binding</keyword>
<comment type="similarity">
    <text evidence="10">Belongs to the CRISPR-associated endonuclease Cas1 family.</text>
</comment>
<evidence type="ECO:0000256" key="4">
    <source>
        <dbReference type="ARBA" id="ARBA00022801"/>
    </source>
</evidence>
<keyword evidence="12" id="KW-1185">Reference proteome</keyword>
<gene>
    <name evidence="10 11" type="primary">cas1</name>
    <name evidence="11" type="ORF">FYJ84_01695</name>
</gene>
<dbReference type="EC" id="3.1.-.-" evidence="10"/>
<protein>
    <recommendedName>
        <fullName evidence="10">CRISPR-associated endonuclease Cas1</fullName>
        <ecNumber evidence="10">3.1.-.-</ecNumber>
    </recommendedName>
</protein>
<accession>A0A6I2UCX1</accession>
<evidence type="ECO:0000313" key="11">
    <source>
        <dbReference type="EMBL" id="MSU07705.1"/>
    </source>
</evidence>
<dbReference type="GO" id="GO:0043571">
    <property type="term" value="P:maintenance of CRISPR repeat elements"/>
    <property type="evidence" value="ECO:0007669"/>
    <property type="project" value="UniProtKB-UniRule"/>
</dbReference>
<feature type="binding site" evidence="10">
    <location>
        <position position="222"/>
    </location>
    <ligand>
        <name>Mn(2+)</name>
        <dbReference type="ChEBI" id="CHEBI:29035"/>
    </ligand>
</feature>
<feature type="binding site" evidence="10">
    <location>
        <position position="157"/>
    </location>
    <ligand>
        <name>Mn(2+)</name>
        <dbReference type="ChEBI" id="CHEBI:29035"/>
    </ligand>
</feature>
<dbReference type="GO" id="GO:0003677">
    <property type="term" value="F:DNA binding"/>
    <property type="evidence" value="ECO:0007669"/>
    <property type="project" value="UniProtKB-KW"/>
</dbReference>
<keyword evidence="4 10" id="KW-0378">Hydrolase</keyword>
<dbReference type="InterPro" id="IPR042211">
    <property type="entry name" value="CRISPR-assoc_Cas1_N"/>
</dbReference>
<evidence type="ECO:0000256" key="9">
    <source>
        <dbReference type="ARBA" id="ARBA00038592"/>
    </source>
</evidence>
<dbReference type="HAMAP" id="MF_01470">
    <property type="entry name" value="Cas1"/>
    <property type="match status" value="1"/>
</dbReference>
<dbReference type="PANTHER" id="PTHR34353:SF2">
    <property type="entry name" value="CRISPR-ASSOCIATED ENDONUCLEASE CAS1 1"/>
    <property type="match status" value="1"/>
</dbReference>
<evidence type="ECO:0000256" key="3">
    <source>
        <dbReference type="ARBA" id="ARBA00022759"/>
    </source>
</evidence>
<name>A0A6I2UCX1_9FIRM</name>
<dbReference type="InterPro" id="IPR002729">
    <property type="entry name" value="CRISPR-assoc_Cas1"/>
</dbReference>
<organism evidence="11 12">
    <name type="scientific">Anaerovibrio slackiae</name>
    <dbReference type="NCBI Taxonomy" id="2652309"/>
    <lineage>
        <taxon>Bacteria</taxon>
        <taxon>Bacillati</taxon>
        <taxon>Bacillota</taxon>
        <taxon>Negativicutes</taxon>
        <taxon>Selenomonadales</taxon>
        <taxon>Selenomonadaceae</taxon>
        <taxon>Anaerovibrio</taxon>
    </lineage>
</organism>
<comment type="function">
    <text evidence="10">CRISPR (clustered regularly interspaced short palindromic repeat), is an adaptive immune system that provides protection against mobile genetic elements (viruses, transposable elements and conjugative plasmids). CRISPR clusters contain spacers, sequences complementary to antecedent mobile elements, and target invading nucleic acids. CRISPR clusters are transcribed and processed into CRISPR RNA (crRNA). Acts as a dsDNA endonuclease. Involved in the integration of spacer DNA into the CRISPR cassette.</text>
</comment>
<keyword evidence="8 10" id="KW-0464">Manganese</keyword>
<proteinExistence type="inferred from homology"/>
<dbReference type="AlphaFoldDB" id="A0A6I2UCX1"/>
<evidence type="ECO:0000256" key="8">
    <source>
        <dbReference type="ARBA" id="ARBA00023211"/>
    </source>
</evidence>
<evidence type="ECO:0000256" key="10">
    <source>
        <dbReference type="HAMAP-Rule" id="MF_01470"/>
    </source>
</evidence>
<dbReference type="EMBL" id="VUNR01000002">
    <property type="protein sequence ID" value="MSU07705.1"/>
    <property type="molecule type" value="Genomic_DNA"/>
</dbReference>
<comment type="caution">
    <text evidence="11">The sequence shown here is derived from an EMBL/GenBank/DDBJ whole genome shotgun (WGS) entry which is preliminary data.</text>
</comment>
<dbReference type="Gene3D" id="1.20.120.920">
    <property type="entry name" value="CRISPR-associated endonuclease Cas1, C-terminal domain"/>
    <property type="match status" value="1"/>
</dbReference>
<dbReference type="GO" id="GO:0046872">
    <property type="term" value="F:metal ion binding"/>
    <property type="evidence" value="ECO:0007669"/>
    <property type="project" value="UniProtKB-UniRule"/>
</dbReference>
<feature type="binding site" evidence="10">
    <location>
        <position position="237"/>
    </location>
    <ligand>
        <name>Mn(2+)</name>
        <dbReference type="ChEBI" id="CHEBI:29035"/>
    </ligand>
</feature>
<comment type="cofactor">
    <cofactor evidence="10">
        <name>Mg(2+)</name>
        <dbReference type="ChEBI" id="CHEBI:18420"/>
    </cofactor>
    <cofactor evidence="10">
        <name>Mn(2+)</name>
        <dbReference type="ChEBI" id="CHEBI:29035"/>
    </cofactor>
</comment>
<dbReference type="NCBIfam" id="TIGR00287">
    <property type="entry name" value="cas1"/>
    <property type="match status" value="1"/>
</dbReference>
<evidence type="ECO:0000256" key="2">
    <source>
        <dbReference type="ARBA" id="ARBA00022723"/>
    </source>
</evidence>
<evidence type="ECO:0000256" key="1">
    <source>
        <dbReference type="ARBA" id="ARBA00022722"/>
    </source>
</evidence>
<evidence type="ECO:0000256" key="7">
    <source>
        <dbReference type="ARBA" id="ARBA00023125"/>
    </source>
</evidence>
<dbReference type="GO" id="GO:0016787">
    <property type="term" value="F:hydrolase activity"/>
    <property type="evidence" value="ECO:0007669"/>
    <property type="project" value="UniProtKB-KW"/>
</dbReference>
<keyword evidence="6 10" id="KW-0051">Antiviral defense</keyword>
<dbReference type="Pfam" id="PF01867">
    <property type="entry name" value="Cas_Cas1"/>
    <property type="match status" value="1"/>
</dbReference>
<dbReference type="PANTHER" id="PTHR34353">
    <property type="entry name" value="CRISPR-ASSOCIATED ENDONUCLEASE CAS1 1"/>
    <property type="match status" value="1"/>
</dbReference>
<evidence type="ECO:0000256" key="6">
    <source>
        <dbReference type="ARBA" id="ARBA00023118"/>
    </source>
</evidence>
<dbReference type="GeneID" id="96777618"/>